<dbReference type="RefSeq" id="XP_027069128.1">
    <property type="nucleotide sequence ID" value="XM_027213327.2"/>
</dbReference>
<reference evidence="5" key="2">
    <citation type="submission" date="2025-08" db="UniProtKB">
        <authorList>
            <consortium name="RefSeq"/>
        </authorList>
    </citation>
    <scope>IDENTIFICATION</scope>
    <source>
        <tissue evidence="5">Leaves</tissue>
    </source>
</reference>
<dbReference type="GO" id="GO:0009535">
    <property type="term" value="C:chloroplast thylakoid membrane"/>
    <property type="evidence" value="ECO:0007669"/>
    <property type="project" value="TreeGrafter"/>
</dbReference>
<accession>A0A6P6ST85</accession>
<sequence>MYCTGEPVAAKLNLGHQALIPSVPHRRPLFSRPISSLSFIAPPPSQTASFKFTPITASSSSSSEFPSSNSSDNENPKPRLFNKPLNPLQNLNPYFSQTLATFPSTFIKTTLIAATAAAAIFFSRFHFFNVKPAFASSAGAAAAAVEAASKDTLDEAEREKAIEEHLLSHSNDVEALRNLMEIRIKNRKMLEAIMIVEKLIELEPNEVEWPLMKSHLHVYSGELEFAKNGFSGIISKDPFRVEAYHGLVMAASQDDSTEELKDIERKIEDAMKLCKKENKKSDLRDFNLLLAQIRVIEGKYDDALKFYQELVREEPRDFRPYLCQGIIYTLLRKKDEAEKSFEKYRRLVPKGHPYARYFEDNMIATKVFAQKVENDKVRSRS</sequence>
<protein>
    <submittedName>
        <fullName evidence="5">Protein SLOW GREEN 1, chloroplastic-like</fullName>
    </submittedName>
</protein>
<dbReference type="AlphaFoldDB" id="A0A6P6ST85"/>
<dbReference type="PROSITE" id="PS50005">
    <property type="entry name" value="TPR"/>
    <property type="match status" value="1"/>
</dbReference>
<feature type="compositionally biased region" description="Low complexity" evidence="3">
    <location>
        <begin position="59"/>
        <end position="71"/>
    </location>
</feature>
<evidence type="ECO:0000256" key="1">
    <source>
        <dbReference type="PROSITE-ProRule" id="PRU00339"/>
    </source>
</evidence>
<evidence type="ECO:0000256" key="3">
    <source>
        <dbReference type="SAM" id="MobiDB-lite"/>
    </source>
</evidence>
<dbReference type="InterPro" id="IPR019734">
    <property type="entry name" value="TPR_rpt"/>
</dbReference>
<name>A0A6P6ST85_COFAR</name>
<dbReference type="PANTHER" id="PTHR26312">
    <property type="entry name" value="TETRATRICOPEPTIDE REPEAT PROTEIN 5"/>
    <property type="match status" value="1"/>
</dbReference>
<dbReference type="OrthoDB" id="66906at2759"/>
<dbReference type="PANTHER" id="PTHR26312:SF67">
    <property type="entry name" value="PROTEIN SLOW GREEN 1, CHLOROPLASTIC"/>
    <property type="match status" value="1"/>
</dbReference>
<gene>
    <name evidence="5" type="primary">LOC113694505</name>
</gene>
<dbReference type="InterPro" id="IPR011990">
    <property type="entry name" value="TPR-like_helical_dom_sf"/>
</dbReference>
<feature type="repeat" description="TPR" evidence="1">
    <location>
        <begin position="284"/>
        <end position="317"/>
    </location>
</feature>
<keyword evidence="2" id="KW-0175">Coiled coil</keyword>
<reference evidence="4" key="1">
    <citation type="journal article" date="2025" name="Foods">
        <title>Unveiling the Microbial Signatures of Arabica Coffee Cherries: Insights into Ripeness Specific Diversity, Functional Traits, and Implications for Quality and Safety.</title>
        <authorList>
            <consortium name="RefSeq"/>
            <person name="Tenea G.N."/>
            <person name="Cifuentes V."/>
            <person name="Reyes P."/>
            <person name="Cevallos-Vallejos M."/>
        </authorList>
    </citation>
    <scope>NUCLEOTIDE SEQUENCE [LARGE SCALE GENOMIC DNA]</scope>
</reference>
<dbReference type="SMART" id="SM00028">
    <property type="entry name" value="TPR"/>
    <property type="match status" value="3"/>
</dbReference>
<dbReference type="Proteomes" id="UP001652660">
    <property type="component" value="Chromosome 6e"/>
</dbReference>
<proteinExistence type="predicted"/>
<dbReference type="Gene3D" id="1.25.40.10">
    <property type="entry name" value="Tetratricopeptide repeat domain"/>
    <property type="match status" value="1"/>
</dbReference>
<keyword evidence="4" id="KW-1185">Reference proteome</keyword>
<evidence type="ECO:0000313" key="5">
    <source>
        <dbReference type="RefSeq" id="XP_027069128.1"/>
    </source>
</evidence>
<keyword evidence="1" id="KW-0802">TPR repeat</keyword>
<dbReference type="SUPFAM" id="SSF48452">
    <property type="entry name" value="TPR-like"/>
    <property type="match status" value="1"/>
</dbReference>
<feature type="coiled-coil region" evidence="2">
    <location>
        <begin position="253"/>
        <end position="280"/>
    </location>
</feature>
<dbReference type="GeneID" id="113694505"/>
<evidence type="ECO:0000256" key="2">
    <source>
        <dbReference type="SAM" id="Coils"/>
    </source>
</evidence>
<organism evidence="4 5">
    <name type="scientific">Coffea arabica</name>
    <name type="common">Arabian coffee</name>
    <dbReference type="NCBI Taxonomy" id="13443"/>
    <lineage>
        <taxon>Eukaryota</taxon>
        <taxon>Viridiplantae</taxon>
        <taxon>Streptophyta</taxon>
        <taxon>Embryophyta</taxon>
        <taxon>Tracheophyta</taxon>
        <taxon>Spermatophyta</taxon>
        <taxon>Magnoliopsida</taxon>
        <taxon>eudicotyledons</taxon>
        <taxon>Gunneridae</taxon>
        <taxon>Pentapetalae</taxon>
        <taxon>asterids</taxon>
        <taxon>lamiids</taxon>
        <taxon>Gentianales</taxon>
        <taxon>Rubiaceae</taxon>
        <taxon>Ixoroideae</taxon>
        <taxon>Gardenieae complex</taxon>
        <taxon>Bertiereae - Coffeeae clade</taxon>
        <taxon>Coffeeae</taxon>
        <taxon>Coffea</taxon>
    </lineage>
</organism>
<feature type="region of interest" description="Disordered" evidence="3">
    <location>
        <begin position="59"/>
        <end position="83"/>
    </location>
</feature>
<evidence type="ECO:0000313" key="4">
    <source>
        <dbReference type="Proteomes" id="UP001652660"/>
    </source>
</evidence>